<feature type="chain" id="PRO_5045433098" description="Lipoprotein" evidence="1">
    <location>
        <begin position="18"/>
        <end position="114"/>
    </location>
</feature>
<dbReference type="EMBL" id="BAABJI010000004">
    <property type="protein sequence ID" value="GAA4928612.1"/>
    <property type="molecule type" value="Genomic_DNA"/>
</dbReference>
<evidence type="ECO:0000256" key="1">
    <source>
        <dbReference type="SAM" id="SignalP"/>
    </source>
</evidence>
<dbReference type="RefSeq" id="WP_345333638.1">
    <property type="nucleotide sequence ID" value="NZ_BAABJI010000004.1"/>
</dbReference>
<organism evidence="2 3">
    <name type="scientific">Mucilaginibacter defluvii</name>
    <dbReference type="NCBI Taxonomy" id="1196019"/>
    <lineage>
        <taxon>Bacteria</taxon>
        <taxon>Pseudomonadati</taxon>
        <taxon>Bacteroidota</taxon>
        <taxon>Sphingobacteriia</taxon>
        <taxon>Sphingobacteriales</taxon>
        <taxon>Sphingobacteriaceae</taxon>
        <taxon>Mucilaginibacter</taxon>
    </lineage>
</organism>
<reference evidence="3" key="1">
    <citation type="journal article" date="2019" name="Int. J. Syst. Evol. Microbiol.">
        <title>The Global Catalogue of Microorganisms (GCM) 10K type strain sequencing project: providing services to taxonomists for standard genome sequencing and annotation.</title>
        <authorList>
            <consortium name="The Broad Institute Genomics Platform"/>
            <consortium name="The Broad Institute Genome Sequencing Center for Infectious Disease"/>
            <person name="Wu L."/>
            <person name="Ma J."/>
        </authorList>
    </citation>
    <scope>NUCLEOTIDE SEQUENCE [LARGE SCALE GENOMIC DNA]</scope>
    <source>
        <strain evidence="3">JCM 18283</strain>
    </source>
</reference>
<proteinExistence type="predicted"/>
<protein>
    <recommendedName>
        <fullName evidence="4">Lipoprotein</fullName>
    </recommendedName>
</protein>
<keyword evidence="3" id="KW-1185">Reference proteome</keyword>
<comment type="caution">
    <text evidence="2">The sequence shown here is derived from an EMBL/GenBank/DDBJ whole genome shotgun (WGS) entry which is preliminary data.</text>
</comment>
<dbReference type="PROSITE" id="PS51257">
    <property type="entry name" value="PROKAR_LIPOPROTEIN"/>
    <property type="match status" value="1"/>
</dbReference>
<feature type="signal peptide" evidence="1">
    <location>
        <begin position="1"/>
        <end position="17"/>
    </location>
</feature>
<keyword evidence="1" id="KW-0732">Signal</keyword>
<accession>A0ABP9G8N4</accession>
<evidence type="ECO:0008006" key="4">
    <source>
        <dbReference type="Google" id="ProtNLM"/>
    </source>
</evidence>
<name>A0ABP9G8N4_9SPHI</name>
<evidence type="ECO:0000313" key="3">
    <source>
        <dbReference type="Proteomes" id="UP001501436"/>
    </source>
</evidence>
<sequence>MKKLAAVLVLSLSIAFASCNYGSETHTETLSTSGKIVLDNTKTKIVHMDPESFMSYEIDGDKIAVSTMNNSAMTYEVDGEEVKKLTNAHDIALFNKAIKALAKQQESKAAKAKQ</sequence>
<evidence type="ECO:0000313" key="2">
    <source>
        <dbReference type="EMBL" id="GAA4928612.1"/>
    </source>
</evidence>
<gene>
    <name evidence="2" type="ORF">GCM10023313_36610</name>
</gene>
<dbReference type="Proteomes" id="UP001501436">
    <property type="component" value="Unassembled WGS sequence"/>
</dbReference>